<dbReference type="PANTHER" id="PTHR21250">
    <property type="entry name" value="PRE-RRNA-PROCESSING PROTEIN TSR2 HOMOLOG"/>
    <property type="match status" value="1"/>
</dbReference>
<feature type="region of interest" description="Disordered" evidence="5">
    <location>
        <begin position="120"/>
        <end position="190"/>
    </location>
</feature>
<protein>
    <recommendedName>
        <fullName evidence="3">Pre-rRNA-processing protein TSR2 homolog</fullName>
    </recommendedName>
</protein>
<dbReference type="AlphaFoldDB" id="A0A9P0EZ45"/>
<evidence type="ECO:0000256" key="3">
    <source>
        <dbReference type="ARBA" id="ARBA00017551"/>
    </source>
</evidence>
<evidence type="ECO:0000256" key="5">
    <source>
        <dbReference type="SAM" id="MobiDB-lite"/>
    </source>
</evidence>
<dbReference type="KEGG" id="btab:109039489"/>
<organism evidence="6 7">
    <name type="scientific">Bemisia tabaci</name>
    <name type="common">Sweetpotato whitefly</name>
    <name type="synonym">Aleurodes tabaci</name>
    <dbReference type="NCBI Taxonomy" id="7038"/>
    <lineage>
        <taxon>Eukaryota</taxon>
        <taxon>Metazoa</taxon>
        <taxon>Ecdysozoa</taxon>
        <taxon>Arthropoda</taxon>
        <taxon>Hexapoda</taxon>
        <taxon>Insecta</taxon>
        <taxon>Pterygota</taxon>
        <taxon>Neoptera</taxon>
        <taxon>Paraneoptera</taxon>
        <taxon>Hemiptera</taxon>
        <taxon>Sternorrhyncha</taxon>
        <taxon>Aleyrodoidea</taxon>
        <taxon>Aleyrodidae</taxon>
        <taxon>Aleyrodinae</taxon>
        <taxon>Bemisia</taxon>
    </lineage>
</organism>
<comment type="function">
    <text evidence="1">May be involved in 20S pre-rRNA processing.</text>
</comment>
<keyword evidence="7" id="KW-1185">Reference proteome</keyword>
<gene>
    <name evidence="6" type="ORF">BEMITA_LOCUS4372</name>
</gene>
<dbReference type="Proteomes" id="UP001152759">
    <property type="component" value="Chromosome 2"/>
</dbReference>
<evidence type="ECO:0000313" key="7">
    <source>
        <dbReference type="Proteomes" id="UP001152759"/>
    </source>
</evidence>
<evidence type="ECO:0000256" key="1">
    <source>
        <dbReference type="ARBA" id="ARBA00002210"/>
    </source>
</evidence>
<accession>A0A9P0EZ45</accession>
<name>A0A9P0EZ45_BEMTA</name>
<evidence type="ECO:0000256" key="4">
    <source>
        <dbReference type="ARBA" id="ARBA00022552"/>
    </source>
</evidence>
<dbReference type="GO" id="GO:0006364">
    <property type="term" value="P:rRNA processing"/>
    <property type="evidence" value="ECO:0007669"/>
    <property type="project" value="UniProtKB-KW"/>
</dbReference>
<dbReference type="InterPro" id="IPR019398">
    <property type="entry name" value="Pre-rRNA_process_TSR2"/>
</dbReference>
<comment type="similarity">
    <text evidence="2">Belongs to the TSR2 family.</text>
</comment>
<reference evidence="6" key="1">
    <citation type="submission" date="2021-12" db="EMBL/GenBank/DDBJ databases">
        <authorList>
            <person name="King R."/>
        </authorList>
    </citation>
    <scope>NUCLEOTIDE SEQUENCE</scope>
</reference>
<feature type="compositionally biased region" description="Polar residues" evidence="5">
    <location>
        <begin position="151"/>
        <end position="161"/>
    </location>
</feature>
<dbReference type="EMBL" id="OU963863">
    <property type="protein sequence ID" value="CAH0385115.1"/>
    <property type="molecule type" value="Genomic_DNA"/>
</dbReference>
<keyword evidence="4" id="KW-0698">rRNA processing</keyword>
<sequence length="190" mass="20978">MSLPENFRSVVGIVLNNWTALKLSISHGYGGTPMETNAKVQDLINMIDEGFATNSFEDWGDLCDLLSDYMDQVFHTLIEDNSDEELGTKLQELYYQWSNAKHNDLLDYLSSLPIQESIERAPPQINAQPNYNNDDDSDDDDDDGGGDSSSKGAGNSRTLYQGNNSHSSGNGGGSGVDADGWQVCHNRRHR</sequence>
<dbReference type="Pfam" id="PF10273">
    <property type="entry name" value="WGG"/>
    <property type="match status" value="1"/>
</dbReference>
<evidence type="ECO:0000256" key="2">
    <source>
        <dbReference type="ARBA" id="ARBA00006524"/>
    </source>
</evidence>
<proteinExistence type="inferred from homology"/>
<evidence type="ECO:0000313" key="6">
    <source>
        <dbReference type="EMBL" id="CAH0385115.1"/>
    </source>
</evidence>
<feature type="compositionally biased region" description="Acidic residues" evidence="5">
    <location>
        <begin position="133"/>
        <end position="145"/>
    </location>
</feature>